<name>A0A8J3NE79_9ACTN</name>
<dbReference type="InterPro" id="IPR050155">
    <property type="entry name" value="HAD-like_hydrolase_sf"/>
</dbReference>
<dbReference type="AlphaFoldDB" id="A0A8J3NE79"/>
<dbReference type="GO" id="GO:0008967">
    <property type="term" value="F:phosphoglycolate phosphatase activity"/>
    <property type="evidence" value="ECO:0007669"/>
    <property type="project" value="TreeGrafter"/>
</dbReference>
<evidence type="ECO:0000313" key="2">
    <source>
        <dbReference type="Proteomes" id="UP000612808"/>
    </source>
</evidence>
<reference evidence="1" key="1">
    <citation type="submission" date="2021-01" db="EMBL/GenBank/DDBJ databases">
        <title>Whole genome shotgun sequence of Actinocatenispora rupis NBRC 107355.</title>
        <authorList>
            <person name="Komaki H."/>
            <person name="Tamura T."/>
        </authorList>
    </citation>
    <scope>NUCLEOTIDE SEQUENCE</scope>
    <source>
        <strain evidence="1">NBRC 107355</strain>
    </source>
</reference>
<comment type="caution">
    <text evidence="1">The sequence shown here is derived from an EMBL/GenBank/DDBJ whole genome shotgun (WGS) entry which is preliminary data.</text>
</comment>
<dbReference type="InterPro" id="IPR036412">
    <property type="entry name" value="HAD-like_sf"/>
</dbReference>
<organism evidence="1 2">
    <name type="scientific">Actinocatenispora rupis</name>
    <dbReference type="NCBI Taxonomy" id="519421"/>
    <lineage>
        <taxon>Bacteria</taxon>
        <taxon>Bacillati</taxon>
        <taxon>Actinomycetota</taxon>
        <taxon>Actinomycetes</taxon>
        <taxon>Micromonosporales</taxon>
        <taxon>Micromonosporaceae</taxon>
        <taxon>Actinocatenispora</taxon>
    </lineage>
</organism>
<dbReference type="SUPFAM" id="SSF56784">
    <property type="entry name" value="HAD-like"/>
    <property type="match status" value="1"/>
</dbReference>
<dbReference type="InterPro" id="IPR023198">
    <property type="entry name" value="PGP-like_dom2"/>
</dbReference>
<evidence type="ECO:0000313" key="1">
    <source>
        <dbReference type="EMBL" id="GID13655.1"/>
    </source>
</evidence>
<dbReference type="Gene3D" id="1.10.150.240">
    <property type="entry name" value="Putative phosphatase, domain 2"/>
    <property type="match status" value="1"/>
</dbReference>
<keyword evidence="2" id="KW-1185">Reference proteome</keyword>
<sequence length="222" mass="23979">MRGAPALSYARAMHLVWDWNGTLLDDFRLTAEATNAAFRTCSERVVDEEELRRRFRRPIAEYYAEVLGQPVDAAEFARLDKVFHDTYHGRLGEVGLAAGAAEALAAWPGTQSLLSMWFHDQLVPFVDGFGLTPHFARIDGLRDRVGGGSKTDHLVRHLAALGMSGGDCVLIGDTLDDAAAARAVGADCVLVTGGFTDEERLRGTGFPVAPSLPAAVARATRI</sequence>
<dbReference type="Gene3D" id="3.40.50.1000">
    <property type="entry name" value="HAD superfamily/HAD-like"/>
    <property type="match status" value="1"/>
</dbReference>
<dbReference type="GO" id="GO:0005829">
    <property type="term" value="C:cytosol"/>
    <property type="evidence" value="ECO:0007669"/>
    <property type="project" value="TreeGrafter"/>
</dbReference>
<dbReference type="InterPro" id="IPR023214">
    <property type="entry name" value="HAD_sf"/>
</dbReference>
<accession>A0A8J3NE79</accession>
<dbReference type="PANTHER" id="PTHR43434:SF1">
    <property type="entry name" value="PHOSPHOGLYCOLATE PHOSPHATASE"/>
    <property type="match status" value="1"/>
</dbReference>
<proteinExistence type="predicted"/>
<dbReference type="Proteomes" id="UP000612808">
    <property type="component" value="Unassembled WGS sequence"/>
</dbReference>
<dbReference type="GO" id="GO:0006281">
    <property type="term" value="P:DNA repair"/>
    <property type="evidence" value="ECO:0007669"/>
    <property type="project" value="TreeGrafter"/>
</dbReference>
<dbReference type="Pfam" id="PF13242">
    <property type="entry name" value="Hydrolase_like"/>
    <property type="match status" value="1"/>
</dbReference>
<dbReference type="PANTHER" id="PTHR43434">
    <property type="entry name" value="PHOSPHOGLYCOLATE PHOSPHATASE"/>
    <property type="match status" value="1"/>
</dbReference>
<dbReference type="EMBL" id="BOMB01000025">
    <property type="protein sequence ID" value="GID13655.1"/>
    <property type="molecule type" value="Genomic_DNA"/>
</dbReference>
<protein>
    <submittedName>
        <fullName evidence="1">Phosphatase</fullName>
    </submittedName>
</protein>
<gene>
    <name evidence="1" type="ORF">Aru02nite_45440</name>
</gene>